<reference evidence="1 3" key="1">
    <citation type="submission" date="2014-04" db="EMBL/GenBank/DDBJ databases">
        <authorList>
            <person name="Bishop-Lilly K.A."/>
            <person name="Broomall S.M."/>
            <person name="Chain P.S."/>
            <person name="Chertkov O."/>
            <person name="Coyne S.R."/>
            <person name="Daligault H.E."/>
            <person name="Davenport K.W."/>
            <person name="Erkkila T."/>
            <person name="Frey K.G."/>
            <person name="Gibbons H.S."/>
            <person name="Gu W."/>
            <person name="Jaissle J."/>
            <person name="Johnson S.L."/>
            <person name="Koroleva G.I."/>
            <person name="Ladner J.T."/>
            <person name="Lo C.-C."/>
            <person name="Minogue T.D."/>
            <person name="Munk C."/>
            <person name="Palacios G.F."/>
            <person name="Redden C.L."/>
            <person name="Rosenzweig C.N."/>
            <person name="Scholz M.B."/>
            <person name="Teshima H."/>
            <person name="Xu Y."/>
        </authorList>
    </citation>
    <scope>NUCLEOTIDE SEQUENCE [LARGE SCALE GENOMIC DNA]</scope>
    <source>
        <strain evidence="1 3">BHP</strain>
    </source>
</reference>
<dbReference type="RefSeq" id="WP_042983910.1">
    <property type="nucleotide sequence ID" value="NZ_JMQC01000008.1"/>
</dbReference>
<dbReference type="Proteomes" id="UP000029389">
    <property type="component" value="Unassembled WGS sequence"/>
</dbReference>
<comment type="caution">
    <text evidence="1">The sequence shown here is derived from an EMBL/GenBank/DDBJ whole genome shotgun (WGS) entry which is preliminary data.</text>
</comment>
<sequence length="161" mass="18399">MKSLIKITCTAFILTGIMAGCSEGTTAKQEVSTQEKNALLYGEIAKSENYRATVENAKYEKIDKTSRITARVTINNARIDEKAIDLSELTYSMKDEKTEKKYRGQVIPMYEDKFKNVPVGFSLTFEVSFNMDNPPKDLNNMYLYMDSKNDPFTNTYLDSFM</sequence>
<evidence type="ECO:0000313" key="3">
    <source>
        <dbReference type="Proteomes" id="UP000029389"/>
    </source>
</evidence>
<evidence type="ECO:0000313" key="4">
    <source>
        <dbReference type="Proteomes" id="UP000264294"/>
    </source>
</evidence>
<accession>A0A090Z4H8</accession>
<dbReference type="PATRIC" id="fig|1405.8.peg.5317"/>
<reference evidence="2 4" key="2">
    <citation type="submission" date="2018-08" db="EMBL/GenBank/DDBJ databases">
        <title>Bacillus clarus sp. nov. strain PS00077A.</title>
        <authorList>
            <person name="Mendez Acevedo M."/>
            <person name="Carroll L."/>
            <person name="Mukherjee M."/>
            <person name="Wiedmann M."/>
            <person name="Kovac J."/>
        </authorList>
    </citation>
    <scope>NUCLEOTIDE SEQUENCE [LARGE SCALE GENOMIC DNA]</scope>
    <source>
        <strain evidence="2 4">PS00077A</strain>
    </source>
</reference>
<organism evidence="1 3">
    <name type="scientific">Bacillus clarus</name>
    <dbReference type="NCBI Taxonomy" id="2338372"/>
    <lineage>
        <taxon>Bacteria</taxon>
        <taxon>Bacillati</taxon>
        <taxon>Bacillota</taxon>
        <taxon>Bacilli</taxon>
        <taxon>Bacillales</taxon>
        <taxon>Bacillaceae</taxon>
        <taxon>Bacillus</taxon>
        <taxon>Bacillus cereus group</taxon>
    </lineage>
</organism>
<protein>
    <recommendedName>
        <fullName evidence="5">Lipoprotein</fullName>
    </recommendedName>
</protein>
<evidence type="ECO:0008006" key="5">
    <source>
        <dbReference type="Google" id="ProtNLM"/>
    </source>
</evidence>
<dbReference type="EMBL" id="JMQC01000008">
    <property type="protein sequence ID" value="KFM99310.1"/>
    <property type="molecule type" value="Genomic_DNA"/>
</dbReference>
<evidence type="ECO:0000313" key="2">
    <source>
        <dbReference type="EMBL" id="RFT64956.1"/>
    </source>
</evidence>
<proteinExistence type="predicted"/>
<dbReference type="EMBL" id="QVOD01000030">
    <property type="protein sequence ID" value="RFT64956.1"/>
    <property type="molecule type" value="Genomic_DNA"/>
</dbReference>
<gene>
    <name evidence="2" type="ORF">D0U04_20415</name>
    <name evidence="1" type="ORF">DJ93_5162</name>
</gene>
<name>A0A090Z4H8_9BACI</name>
<evidence type="ECO:0000313" key="1">
    <source>
        <dbReference type="EMBL" id="KFM99310.1"/>
    </source>
</evidence>
<dbReference type="Proteomes" id="UP000264294">
    <property type="component" value="Unassembled WGS sequence"/>
</dbReference>
<keyword evidence="4" id="KW-1185">Reference proteome</keyword>
<dbReference type="AlphaFoldDB" id="A0A090Z4H8"/>
<dbReference type="PROSITE" id="PS51257">
    <property type="entry name" value="PROKAR_LIPOPROTEIN"/>
    <property type="match status" value="1"/>
</dbReference>